<dbReference type="InterPro" id="IPR044068">
    <property type="entry name" value="CB"/>
</dbReference>
<evidence type="ECO:0000256" key="2">
    <source>
        <dbReference type="ARBA" id="ARBA00023172"/>
    </source>
</evidence>
<feature type="domain" description="Core-binding (CB)" evidence="5">
    <location>
        <begin position="15"/>
        <end position="93"/>
    </location>
</feature>
<dbReference type="Gene3D" id="1.10.150.130">
    <property type="match status" value="1"/>
</dbReference>
<gene>
    <name evidence="6" type="ORF">NE542_02715</name>
</gene>
<keyword evidence="1 3" id="KW-0238">DNA-binding</keyword>
<dbReference type="GO" id="GO:0003677">
    <property type="term" value="F:DNA binding"/>
    <property type="evidence" value="ECO:0007669"/>
    <property type="project" value="UniProtKB-UniRule"/>
</dbReference>
<dbReference type="Proteomes" id="UP001204814">
    <property type="component" value="Unassembled WGS sequence"/>
</dbReference>
<accession>A0AAP2XSD2</accession>
<dbReference type="SUPFAM" id="SSF56349">
    <property type="entry name" value="DNA breaking-rejoining enzymes"/>
    <property type="match status" value="1"/>
</dbReference>
<dbReference type="InterPro" id="IPR011010">
    <property type="entry name" value="DNA_brk_join_enz"/>
</dbReference>
<comment type="caution">
    <text evidence="6">The sequence shown here is derived from an EMBL/GenBank/DDBJ whole genome shotgun (WGS) entry which is preliminary data.</text>
</comment>
<organism evidence="6 7">
    <name type="scientific">Faecalibacillus intestinalis</name>
    <dbReference type="NCBI Taxonomy" id="1982626"/>
    <lineage>
        <taxon>Bacteria</taxon>
        <taxon>Bacillati</taxon>
        <taxon>Bacillota</taxon>
        <taxon>Erysipelotrichia</taxon>
        <taxon>Erysipelotrichales</taxon>
        <taxon>Coprobacillaceae</taxon>
        <taxon>Faecalibacillus</taxon>
    </lineage>
</organism>
<dbReference type="GO" id="GO:0006310">
    <property type="term" value="P:DNA recombination"/>
    <property type="evidence" value="ECO:0007669"/>
    <property type="project" value="UniProtKB-KW"/>
</dbReference>
<proteinExistence type="predicted"/>
<dbReference type="PANTHER" id="PTHR30349">
    <property type="entry name" value="PHAGE INTEGRASE-RELATED"/>
    <property type="match status" value="1"/>
</dbReference>
<dbReference type="PROSITE" id="PS51900">
    <property type="entry name" value="CB"/>
    <property type="match status" value="1"/>
</dbReference>
<evidence type="ECO:0000313" key="7">
    <source>
        <dbReference type="Proteomes" id="UP001204814"/>
    </source>
</evidence>
<feature type="domain" description="Tyr recombinase" evidence="4">
    <location>
        <begin position="125"/>
        <end position="305"/>
    </location>
</feature>
<dbReference type="Pfam" id="PF00589">
    <property type="entry name" value="Phage_integrase"/>
    <property type="match status" value="1"/>
</dbReference>
<dbReference type="InterPro" id="IPR010998">
    <property type="entry name" value="Integrase_recombinase_N"/>
</dbReference>
<dbReference type="CDD" id="cd00397">
    <property type="entry name" value="DNA_BRE_C"/>
    <property type="match status" value="1"/>
</dbReference>
<evidence type="ECO:0000259" key="5">
    <source>
        <dbReference type="PROSITE" id="PS51900"/>
    </source>
</evidence>
<protein>
    <submittedName>
        <fullName evidence="6">Tyrosine-type recombinase/integrase</fullName>
    </submittedName>
</protein>
<evidence type="ECO:0000313" key="6">
    <source>
        <dbReference type="EMBL" id="MCQ5060750.1"/>
    </source>
</evidence>
<dbReference type="EMBL" id="JANGBO010000001">
    <property type="protein sequence ID" value="MCQ5060750.1"/>
    <property type="molecule type" value="Genomic_DNA"/>
</dbReference>
<evidence type="ECO:0000256" key="1">
    <source>
        <dbReference type="ARBA" id="ARBA00023125"/>
    </source>
</evidence>
<dbReference type="RefSeq" id="WP_227351768.1">
    <property type="nucleotide sequence ID" value="NZ_JAJDKX010000001.1"/>
</dbReference>
<name>A0AAP2XSD2_9FIRM</name>
<dbReference type="PANTHER" id="PTHR30349:SF89">
    <property type="entry name" value="INTEGRASE_RECOMBINASE"/>
    <property type="match status" value="1"/>
</dbReference>
<dbReference type="InterPro" id="IPR002104">
    <property type="entry name" value="Integrase_catalytic"/>
</dbReference>
<dbReference type="InterPro" id="IPR013762">
    <property type="entry name" value="Integrase-like_cat_sf"/>
</dbReference>
<keyword evidence="2" id="KW-0233">DNA recombination</keyword>
<evidence type="ECO:0000259" key="4">
    <source>
        <dbReference type="PROSITE" id="PS51898"/>
    </source>
</evidence>
<evidence type="ECO:0000256" key="3">
    <source>
        <dbReference type="PROSITE-ProRule" id="PRU01248"/>
    </source>
</evidence>
<dbReference type="AlphaFoldDB" id="A0AAP2XSD2"/>
<dbReference type="GO" id="GO:0015074">
    <property type="term" value="P:DNA integration"/>
    <property type="evidence" value="ECO:0007669"/>
    <property type="project" value="InterPro"/>
</dbReference>
<sequence length="309" mass="36558">MAEEFKRINIKITKSMMNSYLEQFIDEEIMDEKTESTYNKYKLVLTKFIDFIENEEVTKKDMIAYKKKMQEKYATKTINNYIVIINKFMKFIELMEVGDFSKKKLKKHISDNYSLKAIREQEKTSLENVLEPSEFKRMLKMAKKIGQQDTYMIMKVFGYTGIRLSELKFFTLENIQEKKGYIEVYNKGKLRQVPLRNDLRRELLKYAKENKIEQGYLFPGVKDKNKMLAKKTIENRIKKICGQCRGISLEKAHPHAFRHMFGIQWVHQNGQASLSELAKIMGHGSIQTTAIYTNTSQQEKKRKVEAIKY</sequence>
<reference evidence="6" key="1">
    <citation type="submission" date="2022-06" db="EMBL/GenBank/DDBJ databases">
        <title>Isolation of gut microbiota from human fecal samples.</title>
        <authorList>
            <person name="Pamer E.G."/>
            <person name="Barat B."/>
            <person name="Waligurski E."/>
            <person name="Medina S."/>
            <person name="Paddock L."/>
            <person name="Mostad J."/>
        </authorList>
    </citation>
    <scope>NUCLEOTIDE SEQUENCE</scope>
    <source>
        <strain evidence="6">DFI.6.24</strain>
    </source>
</reference>
<dbReference type="InterPro" id="IPR050090">
    <property type="entry name" value="Tyrosine_recombinase_XerCD"/>
</dbReference>
<dbReference type="PROSITE" id="PS51898">
    <property type="entry name" value="TYR_RECOMBINASE"/>
    <property type="match status" value="1"/>
</dbReference>
<dbReference type="Gene3D" id="1.10.443.10">
    <property type="entry name" value="Intergrase catalytic core"/>
    <property type="match status" value="1"/>
</dbReference>